<organism evidence="10 11">
    <name type="scientific">Ostreobium quekettii</name>
    <dbReference type="NCBI Taxonomy" id="121088"/>
    <lineage>
        <taxon>Eukaryota</taxon>
        <taxon>Viridiplantae</taxon>
        <taxon>Chlorophyta</taxon>
        <taxon>core chlorophytes</taxon>
        <taxon>Ulvophyceae</taxon>
        <taxon>TCBD clade</taxon>
        <taxon>Bryopsidales</taxon>
        <taxon>Ostreobineae</taxon>
        <taxon>Ostreobiaceae</taxon>
        <taxon>Ostreobium</taxon>
    </lineage>
</organism>
<dbReference type="PANTHER" id="PTHR48249">
    <property type="entry name" value="MEDIATOR OF RNA POLYMERASE II TRANSCRIPTION SUBUNIT 13"/>
    <property type="match status" value="1"/>
</dbReference>
<feature type="domain" description="MID" evidence="9">
    <location>
        <begin position="241"/>
        <end position="476"/>
    </location>
</feature>
<sequence>MGMDDRKPGLVAPEFSASHLRVERPCAEYVARGALEGGGQRGGSKRKPTRRLEPRVKKARTGVGERPSGCGDGAFGLEAGLPGACQEDIRARWQPYAPLACSWGDAAVLDLVIQQANAVVDLSLDRAIEFAEEQMGCPFVDASVGRAKGPESPLLRQCSNPQAKHSALAYVEMCSESESQGGKDAWRTGSKSRVGPAQRPLSVHLSEPSVLLGYQGDWLETSPSMARLWDKASFEPYSSPKPVVYYAICPDSMSGQLKVFLKDVSAVYEASNLGSHRPAPPSPASLSSEIISYEPIRSATAREANAAQALKCQQLQDRSGVGQHGGQDANAHNRTQDSRMINPRFAGFIPLGSKNDGLGQAGRKLRDAEYRHGKFDGSGIKLGHADGSCVREGPDGAGQHPGPLTADFRRGLKDSCARLQKLLILDPPDLRYTGGGLVDHFNASIVVYVMCPFDNPEACMQVLLEAASALAPCTRSNRPPVQPTLSEARTPGAMSIPDGDSGCHIETQGSGAFSKESGVGGKEMGQPAVCSSQVSNMSSGRYGGATRAAYNTHEGNGAQRKTLMEVKSRGHNLVLQLVSLSALEEVTGGAAKATAFSVYNKVHEYQRQSADASTAVSVGIDNEGDRMLNSSGDPSGQVRPSNPLLVLSQPCSSCVPQPSPGAEAEARPFAGMESPPSVAASPAGVLASEAPLICDPGGSETAEKKAQELSLHCCYALINSRSGKRKSKWLVSSWTDARGELLHTDVVKVYWYRRSPQGFGLQGLERALLRILQSSTAVAKGALEMSGHRVSLRNLYVTRLGFPLEREASVWRSMWKQCSSGCSQQWVFRKVVVSVLLSDPLLRLDVAGHTCEGTHVIRPAAQRGWNSTVLPIPTSSNLDDGIQCQQQLKGCLSDQLAVSAATDGKRSDGNGKRDEKDLTSGCGLGTVQAPVPNRGGATVVRFPHRRPDGALLPGELDTVRAWHVSVLCVFNQAHSDGLHGPRAERRESCSFMNSVEQQEFDATPGNQDPSHKGSCATHPSGVQEYRDAAQGSPLDGSVLTDAKQIGPRPAGPAVASPSGQVQRHSGWGQSSAQSRSQVLDPFVDDVSLFPPDLEPSRECAGLDAATSSLVHTPTVHSHQWPMQATSAGPPATGVPAAPHLQPLPAPSPNLLQCPPPPVVSPPDERSGAKMGCWDAGCGGEGPSQVPLYHQGHAHASCAASRPVDDGNWEHSGRTPGSGSEELCRAQQEAGMESTTGRAAETSPGDSAANVYIRRPSASHDALGVAKVAAQQSEEEKDCACGVLVAELNALSVLTSVHFSLSLFRPASGLGIGLGSGGWAGLHAHLPIHCCIVARLWALMSAAEHLHTDQVV</sequence>
<keyword evidence="5" id="KW-0805">Transcription regulation</keyword>
<comment type="subcellular location">
    <subcellularLocation>
        <location evidence="1">Nucleus</location>
    </subcellularLocation>
</comment>
<feature type="region of interest" description="Disordered" evidence="8">
    <location>
        <begin position="656"/>
        <end position="675"/>
    </location>
</feature>
<evidence type="ECO:0000256" key="2">
    <source>
        <dbReference type="ARBA" id="ARBA00009354"/>
    </source>
</evidence>
<keyword evidence="6" id="KW-0804">Transcription</keyword>
<evidence type="ECO:0000256" key="7">
    <source>
        <dbReference type="ARBA" id="ARBA00023242"/>
    </source>
</evidence>
<feature type="compositionally biased region" description="Polar residues" evidence="8">
    <location>
        <begin position="1057"/>
        <end position="1076"/>
    </location>
</feature>
<dbReference type="OrthoDB" id="514849at2759"/>
<keyword evidence="11" id="KW-1185">Reference proteome</keyword>
<evidence type="ECO:0000256" key="8">
    <source>
        <dbReference type="SAM" id="MobiDB-lite"/>
    </source>
</evidence>
<gene>
    <name evidence="10" type="ORF">OSTQU699_LOCUS3049</name>
</gene>
<dbReference type="Pfam" id="PF18296">
    <property type="entry name" value="MID_MedPIWI"/>
    <property type="match status" value="1"/>
</dbReference>
<protein>
    <recommendedName>
        <fullName evidence="3">Mediator of RNA polymerase II transcription subunit 13</fullName>
    </recommendedName>
</protein>
<evidence type="ECO:0000256" key="5">
    <source>
        <dbReference type="ARBA" id="ARBA00023015"/>
    </source>
</evidence>
<comment type="similarity">
    <text evidence="2">Belongs to the Mediator complex subunit 13 family.</text>
</comment>
<accession>A0A8S1IUH0</accession>
<evidence type="ECO:0000256" key="6">
    <source>
        <dbReference type="ARBA" id="ARBA00023163"/>
    </source>
</evidence>
<dbReference type="InterPro" id="IPR051139">
    <property type="entry name" value="Mediator_complx_sub13"/>
</dbReference>
<feature type="region of interest" description="Disordered" evidence="8">
    <location>
        <begin position="180"/>
        <end position="199"/>
    </location>
</feature>
<feature type="compositionally biased region" description="Pro residues" evidence="8">
    <location>
        <begin position="1141"/>
        <end position="1160"/>
    </location>
</feature>
<feature type="compositionally biased region" description="Basic and acidic residues" evidence="8">
    <location>
        <begin position="903"/>
        <end position="918"/>
    </location>
</feature>
<evidence type="ECO:0000313" key="11">
    <source>
        <dbReference type="Proteomes" id="UP000708148"/>
    </source>
</evidence>
<dbReference type="GO" id="GO:0045944">
    <property type="term" value="P:positive regulation of transcription by RNA polymerase II"/>
    <property type="evidence" value="ECO:0007669"/>
    <property type="project" value="TreeGrafter"/>
</dbReference>
<dbReference type="PANTHER" id="PTHR48249:SF3">
    <property type="entry name" value="MEDIATOR OF RNA POLYMERASE II TRANSCRIPTION SUBUNIT 13"/>
    <property type="match status" value="1"/>
</dbReference>
<dbReference type="Proteomes" id="UP000708148">
    <property type="component" value="Unassembled WGS sequence"/>
</dbReference>
<feature type="region of interest" description="Disordered" evidence="8">
    <location>
        <begin position="902"/>
        <end position="930"/>
    </location>
</feature>
<comment type="caution">
    <text evidence="10">The sequence shown here is derived from an EMBL/GenBank/DDBJ whole genome shotgun (WGS) entry which is preliminary data.</text>
</comment>
<evidence type="ECO:0000256" key="3">
    <source>
        <dbReference type="ARBA" id="ARBA00019618"/>
    </source>
</evidence>
<feature type="region of interest" description="Disordered" evidence="8">
    <location>
        <begin position="35"/>
        <end position="67"/>
    </location>
</feature>
<name>A0A8S1IUH0_9CHLO</name>
<reference evidence="10" key="1">
    <citation type="submission" date="2020-12" db="EMBL/GenBank/DDBJ databases">
        <authorList>
            <person name="Iha C."/>
        </authorList>
    </citation>
    <scope>NUCLEOTIDE SEQUENCE</scope>
</reference>
<keyword evidence="7" id="KW-0539">Nucleus</keyword>
<feature type="compositionally biased region" description="Basic and acidic residues" evidence="8">
    <location>
        <begin position="1202"/>
        <end position="1212"/>
    </location>
</feature>
<feature type="region of interest" description="Disordered" evidence="8">
    <location>
        <begin position="1141"/>
        <end position="1168"/>
    </location>
</feature>
<dbReference type="GO" id="GO:0016592">
    <property type="term" value="C:mediator complex"/>
    <property type="evidence" value="ECO:0007669"/>
    <property type="project" value="TreeGrafter"/>
</dbReference>
<feature type="region of interest" description="Disordered" evidence="8">
    <location>
        <begin position="996"/>
        <end position="1076"/>
    </location>
</feature>
<feature type="region of interest" description="Disordered" evidence="8">
    <location>
        <begin position="1198"/>
        <end position="1246"/>
    </location>
</feature>
<evidence type="ECO:0000259" key="9">
    <source>
        <dbReference type="Pfam" id="PF18296"/>
    </source>
</evidence>
<dbReference type="InterPro" id="IPR041285">
    <property type="entry name" value="MID_MedPIWI"/>
</dbReference>
<dbReference type="GO" id="GO:0003713">
    <property type="term" value="F:transcription coactivator activity"/>
    <property type="evidence" value="ECO:0007669"/>
    <property type="project" value="TreeGrafter"/>
</dbReference>
<evidence type="ECO:0000256" key="4">
    <source>
        <dbReference type="ARBA" id="ARBA00022491"/>
    </source>
</evidence>
<proteinExistence type="inferred from homology"/>
<dbReference type="EMBL" id="CAJHUC010000699">
    <property type="protein sequence ID" value="CAD7697688.1"/>
    <property type="molecule type" value="Genomic_DNA"/>
</dbReference>
<keyword evidence="4" id="KW-0678">Repressor</keyword>
<evidence type="ECO:0000256" key="1">
    <source>
        <dbReference type="ARBA" id="ARBA00004123"/>
    </source>
</evidence>
<feature type="region of interest" description="Disordered" evidence="8">
    <location>
        <begin position="318"/>
        <end position="339"/>
    </location>
</feature>
<evidence type="ECO:0000313" key="10">
    <source>
        <dbReference type="EMBL" id="CAD7697688.1"/>
    </source>
</evidence>